<keyword evidence="1" id="KW-0285">Flavoprotein</keyword>
<dbReference type="VEuPathDB" id="MicrosporidiaDB:AEWR_050170"/>
<sequence>MIPILYGSQTGTAIYVSNLIARAIMHGYDAKTIYNLDAFLYSPGQKDACLVMEMDLLDIEKILDIDLIIFVCSTHGDGAEPFNMTKFWSFLSRDDLPSTILSHLSFAVFGLGDSSYEKFNYCSKRLFNRLRMLGARPVIRRGSGDSQDREGFLSDFRPWLLELTAYLRTYISRPCMDFISTQPKRYVSRLVEKRVLTPDDHFQKIVEFVFDIPDYKEFFPGDCLSLRPENYNYREFMSYNGIGDGDLDGVSSVWMLQNVVDFNSQPHQPFFFALRHFLGQKNRTEEEILLKIEEIAQDYDLYHDYVIRAKRTVFEVLKDLRIKVDIGFLKSFVPTMYPRFFSVTKKKGLYHITVAIVRYTTFLSEPRRGVCSEYLMSLSLNDVIKIGVERSNLYFDSDKLLFVCTGTGITLPRACVNEFKDKEIVIFYGFRYRNKDFLYPDEWTGRNVRMFTAASRDDKVYVQDVFRKSPVEDVDQYLIFVSGNSRLNREVKKLLEDVYGKRIVFQSETW</sequence>
<accession>M1JJ00</accession>
<dbReference type="VEuPathDB" id="MicrosporidiaDB:AEWD_050170"/>
<reference evidence="4" key="1">
    <citation type="journal article" date="2013" name="Eukaryot. Cell">
        <title>Extremely Reduced Levels of Heterozygosity in the Vertebrate Pathogen Encephalitozoon cuniculi.</title>
        <authorList>
            <person name="Selman M."/>
            <person name="Sak B."/>
            <person name="Kvac M."/>
            <person name="Farinelli L."/>
            <person name="Weiss L.M."/>
            <person name="Corradi N."/>
        </authorList>
    </citation>
    <scope>NUCLEOTIDE SEQUENCE</scope>
</reference>
<evidence type="ECO:0000256" key="1">
    <source>
        <dbReference type="ARBA" id="ARBA00022630"/>
    </source>
</evidence>
<dbReference type="Gene3D" id="2.40.30.10">
    <property type="entry name" value="Translation factors"/>
    <property type="match status" value="1"/>
</dbReference>
<name>M1JJ00_ENCCN</name>
<dbReference type="VEuPathDB" id="MicrosporidiaDB:AEWQ_050170"/>
<evidence type="ECO:0000313" key="4">
    <source>
        <dbReference type="EMBL" id="AGE95374.1"/>
    </source>
</evidence>
<dbReference type="InterPro" id="IPR017938">
    <property type="entry name" value="Riboflavin_synthase-like_b-brl"/>
</dbReference>
<dbReference type="AlphaFoldDB" id="M1JJ00"/>
<dbReference type="GO" id="GO:0005829">
    <property type="term" value="C:cytosol"/>
    <property type="evidence" value="ECO:0007669"/>
    <property type="project" value="TreeGrafter"/>
</dbReference>
<protein>
    <submittedName>
        <fullName evidence="4">Nadph cytochrome p450 reductase</fullName>
    </submittedName>
</protein>
<dbReference type="VEuPathDB" id="MicrosporidiaDB:M970_050170"/>
<proteinExistence type="predicted"/>
<organism evidence="4">
    <name type="scientific">Encephalitozoon cuniculi</name>
    <name type="common">Microsporidian parasite</name>
    <dbReference type="NCBI Taxonomy" id="6035"/>
    <lineage>
        <taxon>Eukaryota</taxon>
        <taxon>Fungi</taxon>
        <taxon>Fungi incertae sedis</taxon>
        <taxon>Microsporidia</taxon>
        <taxon>Unikaryonidae</taxon>
        <taxon>Encephalitozoon</taxon>
    </lineage>
</organism>
<dbReference type="SUPFAM" id="SSF52218">
    <property type="entry name" value="Flavoproteins"/>
    <property type="match status" value="1"/>
</dbReference>
<feature type="domain" description="FAD-binding FR-type" evidence="3">
    <location>
        <begin position="183"/>
        <end position="396"/>
    </location>
</feature>
<dbReference type="InterPro" id="IPR029039">
    <property type="entry name" value="Flavoprotein-like_sf"/>
</dbReference>
<dbReference type="PROSITE" id="PS51384">
    <property type="entry name" value="FAD_FR"/>
    <property type="match status" value="1"/>
</dbReference>
<evidence type="ECO:0000259" key="3">
    <source>
        <dbReference type="PROSITE" id="PS51384"/>
    </source>
</evidence>
<dbReference type="PANTHER" id="PTHR19384:SF10">
    <property type="entry name" value="NADPH-DEPENDENT DIFLAVIN OXIDOREDUCTASE 1"/>
    <property type="match status" value="1"/>
</dbReference>
<dbReference type="GO" id="GO:0016491">
    <property type="term" value="F:oxidoreductase activity"/>
    <property type="evidence" value="ECO:0007669"/>
    <property type="project" value="InterPro"/>
</dbReference>
<dbReference type="Gene3D" id="3.40.50.80">
    <property type="entry name" value="Nucleotide-binding domain of ferredoxin-NADP reductase (FNR) module"/>
    <property type="match status" value="1"/>
</dbReference>
<gene>
    <name evidence="4" type="ORF">ECU05_0240</name>
</gene>
<dbReference type="SUPFAM" id="SSF52343">
    <property type="entry name" value="Ferredoxin reductase-like, C-terminal NADP-linked domain"/>
    <property type="match status" value="1"/>
</dbReference>
<dbReference type="PROSITE" id="PS50902">
    <property type="entry name" value="FLAVODOXIN_LIKE"/>
    <property type="match status" value="1"/>
</dbReference>
<dbReference type="GO" id="GO:0010181">
    <property type="term" value="F:FMN binding"/>
    <property type="evidence" value="ECO:0007669"/>
    <property type="project" value="InterPro"/>
</dbReference>
<dbReference type="VEuPathDB" id="MicrosporidiaDB:ECU05_0240"/>
<dbReference type="InterPro" id="IPR017927">
    <property type="entry name" value="FAD-bd_FR_type"/>
</dbReference>
<dbReference type="Gene3D" id="1.20.990.10">
    <property type="entry name" value="NADPH-cytochrome p450 Reductase, Chain A, domain 3"/>
    <property type="match status" value="1"/>
</dbReference>
<dbReference type="GO" id="GO:0050660">
    <property type="term" value="F:flavin adenine dinucleotide binding"/>
    <property type="evidence" value="ECO:0007669"/>
    <property type="project" value="TreeGrafter"/>
</dbReference>
<dbReference type="SUPFAM" id="SSF63380">
    <property type="entry name" value="Riboflavin synthase domain-like"/>
    <property type="match status" value="1"/>
</dbReference>
<evidence type="ECO:0000259" key="2">
    <source>
        <dbReference type="PROSITE" id="PS50902"/>
    </source>
</evidence>
<dbReference type="InterPro" id="IPR039261">
    <property type="entry name" value="FNR_nucleotide-bd"/>
</dbReference>
<dbReference type="InterPro" id="IPR008254">
    <property type="entry name" value="Flavodoxin/NO_synth"/>
</dbReference>
<dbReference type="InterPro" id="IPR023173">
    <property type="entry name" value="NADPH_Cyt_P450_Rdtase_alpha"/>
</dbReference>
<feature type="domain" description="Flavodoxin-like" evidence="2">
    <location>
        <begin position="2"/>
        <end position="164"/>
    </location>
</feature>
<dbReference type="Pfam" id="PF00258">
    <property type="entry name" value="Flavodoxin_1"/>
    <property type="match status" value="1"/>
</dbReference>
<dbReference type="EMBL" id="KC513607">
    <property type="protein sequence ID" value="AGE95374.1"/>
    <property type="molecule type" value="Genomic_DNA"/>
</dbReference>
<dbReference type="PANTHER" id="PTHR19384">
    <property type="entry name" value="NITRIC OXIDE SYNTHASE-RELATED"/>
    <property type="match status" value="1"/>
</dbReference>
<dbReference type="InterPro" id="IPR001094">
    <property type="entry name" value="Flavdoxin-like"/>
</dbReference>
<dbReference type="Gene3D" id="3.40.50.360">
    <property type="match status" value="1"/>
</dbReference>
<dbReference type="PRINTS" id="PR00369">
    <property type="entry name" value="FLAVODOXIN"/>
</dbReference>